<evidence type="ECO:0000256" key="1">
    <source>
        <dbReference type="SAM" id="Phobius"/>
    </source>
</evidence>
<feature type="transmembrane region" description="Helical" evidence="1">
    <location>
        <begin position="50"/>
        <end position="68"/>
    </location>
</feature>
<dbReference type="PROSITE" id="PS50887">
    <property type="entry name" value="GGDEF"/>
    <property type="match status" value="1"/>
</dbReference>
<dbReference type="RefSeq" id="WP_345710992.1">
    <property type="nucleotide sequence ID" value="NZ_BAABIL010000085.1"/>
</dbReference>
<dbReference type="SUPFAM" id="SSF141868">
    <property type="entry name" value="EAL domain-like"/>
    <property type="match status" value="1"/>
</dbReference>
<dbReference type="InterPro" id="IPR043128">
    <property type="entry name" value="Rev_trsase/Diguanyl_cyclase"/>
</dbReference>
<evidence type="ECO:0000313" key="4">
    <source>
        <dbReference type="EMBL" id="GAA4967150.1"/>
    </source>
</evidence>
<comment type="caution">
    <text evidence="4">The sequence shown here is derived from an EMBL/GenBank/DDBJ whole genome shotgun (WGS) entry which is preliminary data.</text>
</comment>
<dbReference type="InterPro" id="IPR001633">
    <property type="entry name" value="EAL_dom"/>
</dbReference>
<dbReference type="CDD" id="cd01949">
    <property type="entry name" value="GGDEF"/>
    <property type="match status" value="1"/>
</dbReference>
<feature type="domain" description="EAL" evidence="2">
    <location>
        <begin position="500"/>
        <end position="753"/>
    </location>
</feature>
<evidence type="ECO:0000259" key="2">
    <source>
        <dbReference type="PROSITE" id="PS50883"/>
    </source>
</evidence>
<evidence type="ECO:0000259" key="3">
    <source>
        <dbReference type="PROSITE" id="PS50887"/>
    </source>
</evidence>
<dbReference type="Gene3D" id="3.30.70.270">
    <property type="match status" value="1"/>
</dbReference>
<dbReference type="EMBL" id="BAABIL010000085">
    <property type="protein sequence ID" value="GAA4967150.1"/>
    <property type="molecule type" value="Genomic_DNA"/>
</dbReference>
<keyword evidence="1" id="KW-0472">Membrane</keyword>
<sequence length="759" mass="80449">MDRTDDGRLRPATRAERAATVLALLPVVAFVATTVPGVRPQPGYEFLLDGVLNNLAYLAAPVLCWLRLRRTPKPSRAGRLLLAALAAYGLGNPFWTAFVRPLADQPFPSGADAFFLAFYPLLFAALLCELLRAEERLSASLWLDGVVGGLATGALVSTVVADPILSASPSGWAAVATTAAYPLLDLLLLLALAAALAMYGWRPPLGLWLLAAGLVMFVVADVSYLVSTAHGTYESGNPTDGIWVLGVALMAATPGWPARPVGFRLPMWALLAVPLLGTTAALGLLAADHAADLHPVSVALAVATVAAALLRLAATCREVLVLAGTRVLAVTDELTGLGNRRALYQEVPRRLAALPPATEVALLLLDLDRFKEINDSLGHEAGDVVLQEVGTRLGVVLGGRADVAVRLGGDEFAVFLSGERCARAEALARELQQVVGHPLVVSGYTVRPEVSTGVAVLPAGEASLPVLLRRADVAMYRAKAGHLGVLAYDADHDDFASGERLATLELLREAIAARALVLHHQPKVDSGTGEVRSVEALVRWQHPERGLLFPDAFLPLVEDAGLMGDLTAAVLEQALDQVADWRRRGRGLSVAVNLSTSSLADPDLAPRIAAVLAARDLPPETLEIEITEGTLMGDRTRAQHVLADLRRRGIRVAVDDFGTGYSSLAYLKELPIDDLKLDRSFLAGVLHDERAMSLVSSTIQLAHALGLRLVAEGVEDEPTAAALEAAGCDVQQGWFHAKALPAQALEEWLDARSGVCVPA</sequence>
<organism evidence="4 5">
    <name type="scientific">Kineococcus glutinatus</name>
    <dbReference type="NCBI Taxonomy" id="1070872"/>
    <lineage>
        <taxon>Bacteria</taxon>
        <taxon>Bacillati</taxon>
        <taxon>Actinomycetota</taxon>
        <taxon>Actinomycetes</taxon>
        <taxon>Kineosporiales</taxon>
        <taxon>Kineosporiaceae</taxon>
        <taxon>Kineococcus</taxon>
    </lineage>
</organism>
<proteinExistence type="predicted"/>
<name>A0ABP9HCH8_9ACTN</name>
<feature type="transmembrane region" description="Helical" evidence="1">
    <location>
        <begin position="265"/>
        <end position="287"/>
    </location>
</feature>
<feature type="transmembrane region" description="Helical" evidence="1">
    <location>
        <begin position="110"/>
        <end position="128"/>
    </location>
</feature>
<keyword evidence="1" id="KW-0812">Transmembrane</keyword>
<dbReference type="InterPro" id="IPR052155">
    <property type="entry name" value="Biofilm_reg_signaling"/>
</dbReference>
<feature type="transmembrane region" description="Helical" evidence="1">
    <location>
        <begin position="140"/>
        <end position="160"/>
    </location>
</feature>
<dbReference type="SMART" id="SM00052">
    <property type="entry name" value="EAL"/>
    <property type="match status" value="1"/>
</dbReference>
<accession>A0ABP9HCH8</accession>
<dbReference type="NCBIfam" id="TIGR00254">
    <property type="entry name" value="GGDEF"/>
    <property type="match status" value="1"/>
</dbReference>
<dbReference type="InterPro" id="IPR035919">
    <property type="entry name" value="EAL_sf"/>
</dbReference>
<keyword evidence="5" id="KW-1185">Reference proteome</keyword>
<dbReference type="PANTHER" id="PTHR44757:SF2">
    <property type="entry name" value="BIOFILM ARCHITECTURE MAINTENANCE PROTEIN MBAA"/>
    <property type="match status" value="1"/>
</dbReference>
<feature type="domain" description="GGDEF" evidence="3">
    <location>
        <begin position="358"/>
        <end position="490"/>
    </location>
</feature>
<gene>
    <name evidence="4" type="ORF">GCM10023225_07400</name>
</gene>
<dbReference type="CDD" id="cd01948">
    <property type="entry name" value="EAL"/>
    <property type="match status" value="1"/>
</dbReference>
<feature type="transmembrane region" description="Helical" evidence="1">
    <location>
        <begin position="172"/>
        <end position="198"/>
    </location>
</feature>
<feature type="transmembrane region" description="Helical" evidence="1">
    <location>
        <begin position="205"/>
        <end position="226"/>
    </location>
</feature>
<dbReference type="Pfam" id="PF00563">
    <property type="entry name" value="EAL"/>
    <property type="match status" value="1"/>
</dbReference>
<dbReference type="SUPFAM" id="SSF55073">
    <property type="entry name" value="Nucleotide cyclase"/>
    <property type="match status" value="1"/>
</dbReference>
<dbReference type="Pfam" id="PF00990">
    <property type="entry name" value="GGDEF"/>
    <property type="match status" value="1"/>
</dbReference>
<feature type="transmembrane region" description="Helical" evidence="1">
    <location>
        <begin position="241"/>
        <end position="258"/>
    </location>
</feature>
<dbReference type="Gene3D" id="3.20.20.450">
    <property type="entry name" value="EAL domain"/>
    <property type="match status" value="1"/>
</dbReference>
<feature type="transmembrane region" description="Helical" evidence="1">
    <location>
        <begin position="21"/>
        <end position="38"/>
    </location>
</feature>
<dbReference type="PANTHER" id="PTHR44757">
    <property type="entry name" value="DIGUANYLATE CYCLASE DGCP"/>
    <property type="match status" value="1"/>
</dbReference>
<dbReference type="InterPro" id="IPR000160">
    <property type="entry name" value="GGDEF_dom"/>
</dbReference>
<keyword evidence="1" id="KW-1133">Transmembrane helix</keyword>
<dbReference type="Proteomes" id="UP001501195">
    <property type="component" value="Unassembled WGS sequence"/>
</dbReference>
<protein>
    <recommendedName>
        <fullName evidence="6">Diguanylate cyclase/phosphodiesterase</fullName>
    </recommendedName>
</protein>
<feature type="transmembrane region" description="Helical" evidence="1">
    <location>
        <begin position="80"/>
        <end position="98"/>
    </location>
</feature>
<dbReference type="PROSITE" id="PS50883">
    <property type="entry name" value="EAL"/>
    <property type="match status" value="1"/>
</dbReference>
<reference evidence="5" key="1">
    <citation type="journal article" date="2019" name="Int. J. Syst. Evol. Microbiol.">
        <title>The Global Catalogue of Microorganisms (GCM) 10K type strain sequencing project: providing services to taxonomists for standard genome sequencing and annotation.</title>
        <authorList>
            <consortium name="The Broad Institute Genomics Platform"/>
            <consortium name="The Broad Institute Genome Sequencing Center for Infectious Disease"/>
            <person name="Wu L."/>
            <person name="Ma J."/>
        </authorList>
    </citation>
    <scope>NUCLEOTIDE SEQUENCE [LARGE SCALE GENOMIC DNA]</scope>
    <source>
        <strain evidence="5">JCM 18126</strain>
    </source>
</reference>
<evidence type="ECO:0008006" key="6">
    <source>
        <dbReference type="Google" id="ProtNLM"/>
    </source>
</evidence>
<dbReference type="SMART" id="SM00267">
    <property type="entry name" value="GGDEF"/>
    <property type="match status" value="1"/>
</dbReference>
<dbReference type="InterPro" id="IPR029787">
    <property type="entry name" value="Nucleotide_cyclase"/>
</dbReference>
<evidence type="ECO:0000313" key="5">
    <source>
        <dbReference type="Proteomes" id="UP001501195"/>
    </source>
</evidence>